<evidence type="ECO:0000313" key="4">
    <source>
        <dbReference type="Proteomes" id="UP000070544"/>
    </source>
</evidence>
<dbReference type="Pfam" id="PF01585">
    <property type="entry name" value="G-patch"/>
    <property type="match status" value="1"/>
</dbReference>
<dbReference type="GO" id="GO:0000776">
    <property type="term" value="C:kinetochore"/>
    <property type="evidence" value="ECO:0007669"/>
    <property type="project" value="TreeGrafter"/>
</dbReference>
<sequence length="370" mass="41270">MAPKRPPPEISRAEADDDYMSDTFLLPDSSAKDPLPYSKKRRLDIQSGIEKGKVISPAIKEIEGRERGLNEGISEGNLGFKMLQRMGWSQGNALGKARGGDQKEEDTPDHLEAFGDIGGKNGLNVREREASMDSLSTQSPLAIRELKQHLHSSSQLKKAEFVKLPKTTADGRLVEPLPINIRQGRTGLGIAAPLPPGEANRLAKERRARDTEAQLTEKGTVFQDVIRNREKEKRERKDVEMARRIIRDMDEREGRAATPYWPEDTEPVENSKLPSETLPNMPESGEGLANEVVEVEPSENGEDDADVDESNGFDEVHVTFEDLNQSEQLSELLGYLRTTHLYCLYCGTRFDSAEEMGAECPGESRDDHDD</sequence>
<dbReference type="PROSITE" id="PS50174">
    <property type="entry name" value="G_PATCH"/>
    <property type="match status" value="1"/>
</dbReference>
<dbReference type="Pfam" id="PF13821">
    <property type="entry name" value="DUF4187"/>
    <property type="match status" value="1"/>
</dbReference>
<organism evidence="3 4">
    <name type="scientific">Gonapodya prolifera (strain JEL478)</name>
    <name type="common">Monoblepharis prolifera</name>
    <dbReference type="NCBI Taxonomy" id="1344416"/>
    <lineage>
        <taxon>Eukaryota</taxon>
        <taxon>Fungi</taxon>
        <taxon>Fungi incertae sedis</taxon>
        <taxon>Chytridiomycota</taxon>
        <taxon>Chytridiomycota incertae sedis</taxon>
        <taxon>Monoblepharidomycetes</taxon>
        <taxon>Monoblepharidales</taxon>
        <taxon>Gonapodyaceae</taxon>
        <taxon>Gonapodya</taxon>
    </lineage>
</organism>
<dbReference type="InterPro" id="IPR025239">
    <property type="entry name" value="DUF4187"/>
</dbReference>
<dbReference type="Proteomes" id="UP000070544">
    <property type="component" value="Unassembled WGS sequence"/>
</dbReference>
<gene>
    <name evidence="3" type="ORF">M427DRAFT_54071</name>
</gene>
<name>A0A139ANE9_GONPJ</name>
<dbReference type="GO" id="GO:0003676">
    <property type="term" value="F:nucleic acid binding"/>
    <property type="evidence" value="ECO:0007669"/>
    <property type="project" value="InterPro"/>
</dbReference>
<dbReference type="InterPro" id="IPR000467">
    <property type="entry name" value="G_patch_dom"/>
</dbReference>
<feature type="domain" description="G-patch" evidence="2">
    <location>
        <begin position="75"/>
        <end position="100"/>
    </location>
</feature>
<reference evidence="3 4" key="1">
    <citation type="journal article" date="2015" name="Genome Biol. Evol.">
        <title>Phylogenomic analyses indicate that early fungi evolved digesting cell walls of algal ancestors of land plants.</title>
        <authorList>
            <person name="Chang Y."/>
            <person name="Wang S."/>
            <person name="Sekimoto S."/>
            <person name="Aerts A.L."/>
            <person name="Choi C."/>
            <person name="Clum A."/>
            <person name="LaButti K.M."/>
            <person name="Lindquist E.A."/>
            <person name="Yee Ngan C."/>
            <person name="Ohm R.A."/>
            <person name="Salamov A.A."/>
            <person name="Grigoriev I.V."/>
            <person name="Spatafora J.W."/>
            <person name="Berbee M.L."/>
        </authorList>
    </citation>
    <scope>NUCLEOTIDE SEQUENCE [LARGE SCALE GENOMIC DNA]</scope>
    <source>
        <strain evidence="3 4">JEL478</strain>
    </source>
</reference>
<feature type="region of interest" description="Disordered" evidence="1">
    <location>
        <begin position="92"/>
        <end position="122"/>
    </location>
</feature>
<dbReference type="PANTHER" id="PTHR21032">
    <property type="entry name" value="G PATCH DOMAIN-CONTAINING PROTEIN 11"/>
    <property type="match status" value="1"/>
</dbReference>
<dbReference type="InterPro" id="IPR039249">
    <property type="entry name" value="GPATCH11"/>
</dbReference>
<dbReference type="SMART" id="SM01173">
    <property type="entry name" value="DUF4187"/>
    <property type="match status" value="1"/>
</dbReference>
<evidence type="ECO:0000313" key="3">
    <source>
        <dbReference type="EMBL" id="KXS18269.1"/>
    </source>
</evidence>
<dbReference type="STRING" id="1344416.A0A139ANE9"/>
<proteinExistence type="predicted"/>
<dbReference type="PANTHER" id="PTHR21032:SF0">
    <property type="entry name" value="G PATCH DOMAIN-CONTAINING PROTEIN 11"/>
    <property type="match status" value="1"/>
</dbReference>
<feature type="region of interest" description="Disordered" evidence="1">
    <location>
        <begin position="1"/>
        <end position="39"/>
    </location>
</feature>
<protein>
    <recommendedName>
        <fullName evidence="2">G-patch domain-containing protein</fullName>
    </recommendedName>
</protein>
<feature type="region of interest" description="Disordered" evidence="1">
    <location>
        <begin position="255"/>
        <end position="283"/>
    </location>
</feature>
<dbReference type="OrthoDB" id="786951at2759"/>
<accession>A0A139ANE9</accession>
<evidence type="ECO:0000256" key="1">
    <source>
        <dbReference type="SAM" id="MobiDB-lite"/>
    </source>
</evidence>
<dbReference type="AlphaFoldDB" id="A0A139ANE9"/>
<dbReference type="EMBL" id="KQ965743">
    <property type="protein sequence ID" value="KXS18269.1"/>
    <property type="molecule type" value="Genomic_DNA"/>
</dbReference>
<keyword evidence="4" id="KW-1185">Reference proteome</keyword>
<evidence type="ECO:0000259" key="2">
    <source>
        <dbReference type="PROSITE" id="PS50174"/>
    </source>
</evidence>